<dbReference type="AlphaFoldDB" id="X1DGW6"/>
<dbReference type="Gene3D" id="1.10.601.10">
    <property type="entry name" value="RNA Polymerase Primary Sigma Factor"/>
    <property type="match status" value="1"/>
</dbReference>
<accession>X1DGW6</accession>
<sequence length="81" mass="9584">MRLKKVAGKIPEKALVKFDPLQRYLTEISQYKLLTREEERELGIRVQEQGDKDAAYHLVTSNLRLVVKIALEFQRVWMQNL</sequence>
<dbReference type="EMBL" id="BART01028981">
    <property type="protein sequence ID" value="GAG95671.1"/>
    <property type="molecule type" value="Genomic_DNA"/>
</dbReference>
<proteinExistence type="predicted"/>
<dbReference type="InterPro" id="IPR009042">
    <property type="entry name" value="RNA_pol_sigma70_r1_2"/>
</dbReference>
<reference evidence="2" key="1">
    <citation type="journal article" date="2014" name="Front. Microbiol.">
        <title>High frequency of phylogenetically diverse reductive dehalogenase-homologous genes in deep subseafloor sedimentary metagenomes.</title>
        <authorList>
            <person name="Kawai M."/>
            <person name="Futagami T."/>
            <person name="Toyoda A."/>
            <person name="Takaki Y."/>
            <person name="Nishi S."/>
            <person name="Hori S."/>
            <person name="Arai W."/>
            <person name="Tsubouchi T."/>
            <person name="Morono Y."/>
            <person name="Uchiyama I."/>
            <person name="Ito T."/>
            <person name="Fujiyama A."/>
            <person name="Inagaki F."/>
            <person name="Takami H."/>
        </authorList>
    </citation>
    <scope>NUCLEOTIDE SEQUENCE</scope>
    <source>
        <strain evidence="2">Expedition CK06-06</strain>
    </source>
</reference>
<dbReference type="SUPFAM" id="SSF88946">
    <property type="entry name" value="Sigma2 domain of RNA polymerase sigma factors"/>
    <property type="match status" value="1"/>
</dbReference>
<dbReference type="Pfam" id="PF00140">
    <property type="entry name" value="Sigma70_r1_2"/>
    <property type="match status" value="1"/>
</dbReference>
<dbReference type="PANTHER" id="PTHR30376:SF3">
    <property type="entry name" value="RNA POLYMERASE SIGMA FACTOR RPOH"/>
    <property type="match status" value="1"/>
</dbReference>
<feature type="domain" description="RNA polymerase sigma-70 region 1.2" evidence="1">
    <location>
        <begin position="19"/>
        <end position="49"/>
    </location>
</feature>
<dbReference type="InterPro" id="IPR050813">
    <property type="entry name" value="Sigma-70_Factor"/>
</dbReference>
<feature type="non-terminal residue" evidence="2">
    <location>
        <position position="81"/>
    </location>
</feature>
<protein>
    <recommendedName>
        <fullName evidence="1">RNA polymerase sigma-70 region 1.2 domain-containing protein</fullName>
    </recommendedName>
</protein>
<comment type="caution">
    <text evidence="2">The sequence shown here is derived from an EMBL/GenBank/DDBJ whole genome shotgun (WGS) entry which is preliminary data.</text>
</comment>
<dbReference type="GO" id="GO:0003677">
    <property type="term" value="F:DNA binding"/>
    <property type="evidence" value="ECO:0007669"/>
    <property type="project" value="InterPro"/>
</dbReference>
<name>X1DGW6_9ZZZZ</name>
<dbReference type="GO" id="GO:0006352">
    <property type="term" value="P:DNA-templated transcription initiation"/>
    <property type="evidence" value="ECO:0007669"/>
    <property type="project" value="InterPro"/>
</dbReference>
<dbReference type="GO" id="GO:0016987">
    <property type="term" value="F:sigma factor activity"/>
    <property type="evidence" value="ECO:0007669"/>
    <property type="project" value="InterPro"/>
</dbReference>
<dbReference type="PANTHER" id="PTHR30376">
    <property type="entry name" value="SIGMA FACTOR RPOH HEAT SHOCK RELATED"/>
    <property type="match status" value="1"/>
</dbReference>
<gene>
    <name evidence="2" type="ORF">S01H4_50968</name>
</gene>
<evidence type="ECO:0000313" key="2">
    <source>
        <dbReference type="EMBL" id="GAG95671.1"/>
    </source>
</evidence>
<organism evidence="2">
    <name type="scientific">marine sediment metagenome</name>
    <dbReference type="NCBI Taxonomy" id="412755"/>
    <lineage>
        <taxon>unclassified sequences</taxon>
        <taxon>metagenomes</taxon>
        <taxon>ecological metagenomes</taxon>
    </lineage>
</organism>
<dbReference type="InterPro" id="IPR013325">
    <property type="entry name" value="RNA_pol_sigma_r2"/>
</dbReference>
<evidence type="ECO:0000259" key="1">
    <source>
        <dbReference type="Pfam" id="PF00140"/>
    </source>
</evidence>